<dbReference type="AlphaFoldDB" id="A0A2M8Z5W1"/>
<evidence type="ECO:0000256" key="1">
    <source>
        <dbReference type="ARBA" id="ARBA00004651"/>
    </source>
</evidence>
<comment type="similarity">
    <text evidence="7">Belongs to the binding-protein-dependent transport system permease family.</text>
</comment>
<comment type="subcellular location">
    <subcellularLocation>
        <location evidence="1 7">Cell membrane</location>
        <topology evidence="1 7">Multi-pass membrane protein</topology>
    </subcellularLocation>
</comment>
<feature type="transmembrane region" description="Helical" evidence="7">
    <location>
        <begin position="285"/>
        <end position="304"/>
    </location>
</feature>
<dbReference type="InterPro" id="IPR000515">
    <property type="entry name" value="MetI-like"/>
</dbReference>
<dbReference type="OrthoDB" id="9785836at2"/>
<dbReference type="EMBL" id="PGET01000001">
    <property type="protein sequence ID" value="PJJ28820.1"/>
    <property type="molecule type" value="Genomic_DNA"/>
</dbReference>
<feature type="transmembrane region" description="Helical" evidence="7">
    <location>
        <begin position="131"/>
        <end position="151"/>
    </location>
</feature>
<dbReference type="GO" id="GO:0005886">
    <property type="term" value="C:plasma membrane"/>
    <property type="evidence" value="ECO:0007669"/>
    <property type="project" value="UniProtKB-SubCell"/>
</dbReference>
<accession>A0A2M8Z5W1</accession>
<dbReference type="Pfam" id="PF00528">
    <property type="entry name" value="BPD_transp_1"/>
    <property type="match status" value="1"/>
</dbReference>
<evidence type="ECO:0000313" key="10">
    <source>
        <dbReference type="Proteomes" id="UP000231092"/>
    </source>
</evidence>
<feature type="transmembrane region" description="Helical" evidence="7">
    <location>
        <begin position="95"/>
        <end position="119"/>
    </location>
</feature>
<feature type="transmembrane region" description="Helical" evidence="7">
    <location>
        <begin position="31"/>
        <end position="57"/>
    </location>
</feature>
<feature type="transmembrane region" description="Helical" evidence="7">
    <location>
        <begin position="226"/>
        <end position="250"/>
    </location>
</feature>
<evidence type="ECO:0000256" key="2">
    <source>
        <dbReference type="ARBA" id="ARBA00022448"/>
    </source>
</evidence>
<organism evidence="9 10">
    <name type="scientific">[Clostridium] celerecrescens 18A</name>
    <dbReference type="NCBI Taxonomy" id="1286362"/>
    <lineage>
        <taxon>Bacteria</taxon>
        <taxon>Bacillati</taxon>
        <taxon>Bacillota</taxon>
        <taxon>Clostridia</taxon>
        <taxon>Lachnospirales</taxon>
        <taxon>Lachnospiraceae</taxon>
        <taxon>Lacrimispora</taxon>
    </lineage>
</organism>
<dbReference type="InterPro" id="IPR035906">
    <property type="entry name" value="MetI-like_sf"/>
</dbReference>
<keyword evidence="6 7" id="KW-0472">Membrane</keyword>
<proteinExistence type="inferred from homology"/>
<dbReference type="Gene3D" id="1.10.3720.10">
    <property type="entry name" value="MetI-like"/>
    <property type="match status" value="1"/>
</dbReference>
<evidence type="ECO:0000313" key="9">
    <source>
        <dbReference type="EMBL" id="PJJ28820.1"/>
    </source>
</evidence>
<evidence type="ECO:0000256" key="4">
    <source>
        <dbReference type="ARBA" id="ARBA00022692"/>
    </source>
</evidence>
<dbReference type="PANTHER" id="PTHR43227:SF11">
    <property type="entry name" value="BLL4140 PROTEIN"/>
    <property type="match status" value="1"/>
</dbReference>
<reference evidence="9 10" key="1">
    <citation type="submission" date="2017-11" db="EMBL/GenBank/DDBJ databases">
        <title>Understudied soil microbes with underappreciated capabilities: Untangling the Clostridium saccharolyticum group.</title>
        <authorList>
            <person name="Leschine S."/>
        </authorList>
    </citation>
    <scope>NUCLEOTIDE SEQUENCE [LARGE SCALE GENOMIC DNA]</scope>
    <source>
        <strain evidence="9 10">18A</strain>
    </source>
</reference>
<keyword evidence="9" id="KW-0762">Sugar transport</keyword>
<keyword evidence="5 7" id="KW-1133">Transmembrane helix</keyword>
<evidence type="ECO:0000259" key="8">
    <source>
        <dbReference type="PROSITE" id="PS50928"/>
    </source>
</evidence>
<evidence type="ECO:0000256" key="6">
    <source>
        <dbReference type="ARBA" id="ARBA00023136"/>
    </source>
</evidence>
<keyword evidence="4 7" id="KW-0812">Transmembrane</keyword>
<evidence type="ECO:0000256" key="5">
    <source>
        <dbReference type="ARBA" id="ARBA00022989"/>
    </source>
</evidence>
<dbReference type="PANTHER" id="PTHR43227">
    <property type="entry name" value="BLL4140 PROTEIN"/>
    <property type="match status" value="1"/>
</dbReference>
<evidence type="ECO:0000256" key="7">
    <source>
        <dbReference type="RuleBase" id="RU363032"/>
    </source>
</evidence>
<sequence length="321" mass="36516">MKTKRIQKKAPGPKEDRKKEFLREIKRNKGLYLMCMPALIVLVMFCYIPFAGTWMAFTDFNVMDGIFGSQFVGLNNFKYFFSESSMGWRVTYNTLFINFFGIILGLIVPISISIFFNEIRSNVFKKLTQSFMFFPYFLSWVVVGTIIYGFFSTDVGVINNILRSLGMEPVKWYAEPKYWKGIIITASMWKWSGYSSIIYMAAMATFDGSLYEAAKVDGANKFQRILYLTIPMLKPTAVVLTLMSIGRIFYGDFGMIYGIVGNNPVLIDAVTVIDTYVYQSMRTLGFSYATAIGLFQSVMGLILVSAANRLAKKYNDGEGLF</sequence>
<feature type="domain" description="ABC transmembrane type-1" evidence="8">
    <location>
        <begin position="91"/>
        <end position="307"/>
    </location>
</feature>
<evidence type="ECO:0000256" key="3">
    <source>
        <dbReference type="ARBA" id="ARBA00022475"/>
    </source>
</evidence>
<dbReference type="RefSeq" id="WP_100305278.1">
    <property type="nucleotide sequence ID" value="NZ_PGET01000001.1"/>
</dbReference>
<keyword evidence="2 7" id="KW-0813">Transport</keyword>
<dbReference type="SUPFAM" id="SSF161098">
    <property type="entry name" value="MetI-like"/>
    <property type="match status" value="1"/>
</dbReference>
<dbReference type="Proteomes" id="UP000231092">
    <property type="component" value="Unassembled WGS sequence"/>
</dbReference>
<comment type="caution">
    <text evidence="9">The sequence shown here is derived from an EMBL/GenBank/DDBJ whole genome shotgun (WGS) entry which is preliminary data.</text>
</comment>
<dbReference type="CDD" id="cd06261">
    <property type="entry name" value="TM_PBP2"/>
    <property type="match status" value="1"/>
</dbReference>
<dbReference type="GO" id="GO:0055085">
    <property type="term" value="P:transmembrane transport"/>
    <property type="evidence" value="ECO:0007669"/>
    <property type="project" value="InterPro"/>
</dbReference>
<dbReference type="InterPro" id="IPR050809">
    <property type="entry name" value="UgpAE/MalFG_permease"/>
</dbReference>
<dbReference type="PROSITE" id="PS50928">
    <property type="entry name" value="ABC_TM1"/>
    <property type="match status" value="1"/>
</dbReference>
<protein>
    <submittedName>
        <fullName evidence="9">Multiple sugar transport system permease protein/putative aldouronate transport system permease protein</fullName>
    </submittedName>
</protein>
<gene>
    <name evidence="9" type="ORF">H171_2342</name>
</gene>
<name>A0A2M8Z5W1_9FIRM</name>
<keyword evidence="3" id="KW-1003">Cell membrane</keyword>